<name>A0A1I1FED3_9ACTN</name>
<protein>
    <recommendedName>
        <fullName evidence="5">NADH-quinone oxidoreductase subunit K</fullName>
        <ecNumber evidence="5">7.1.1.-</ecNumber>
    </recommendedName>
    <alternativeName>
        <fullName evidence="5">NADH dehydrogenase I subunit K</fullName>
    </alternativeName>
    <alternativeName>
        <fullName evidence="5">NDH-1 subunit K</fullName>
    </alternativeName>
</protein>
<keyword evidence="5" id="KW-1278">Translocase</keyword>
<dbReference type="AlphaFoldDB" id="A0A1I1FED3"/>
<comment type="similarity">
    <text evidence="5">Belongs to the complex I subunit 4L family.</text>
</comment>
<dbReference type="RefSeq" id="WP_093837013.1">
    <property type="nucleotide sequence ID" value="NZ_FOLM01000001.1"/>
</dbReference>
<proteinExistence type="inferred from homology"/>
<keyword evidence="5" id="KW-1003">Cell membrane</keyword>
<keyword evidence="5" id="KW-0874">Quinone</keyword>
<evidence type="ECO:0000256" key="3">
    <source>
        <dbReference type="ARBA" id="ARBA00022989"/>
    </source>
</evidence>
<keyword evidence="5" id="KW-0520">NAD</keyword>
<dbReference type="InterPro" id="IPR001133">
    <property type="entry name" value="NADH_UbQ_OxRdtase_chain4L/K"/>
</dbReference>
<dbReference type="Proteomes" id="UP000199207">
    <property type="component" value="Unassembled WGS sequence"/>
</dbReference>
<evidence type="ECO:0000256" key="1">
    <source>
        <dbReference type="ARBA" id="ARBA00004141"/>
    </source>
</evidence>
<comment type="function">
    <text evidence="5">NDH-1 shuttles electrons from NADH, via FMN and iron-sulfur (Fe-S) centers, to quinones in the respiratory chain. The immediate electron acceptor for the enzyme in this species is believed to be a menaquinone. Couples the redox reaction to proton translocation (for every two electrons transferred, four hydrogen ions are translocated across the cytoplasmic membrane), and thus conserves the redox energy in a proton gradient.</text>
</comment>
<dbReference type="GO" id="GO:0050136">
    <property type="term" value="F:NADH dehydrogenase (quinone) (non-electrogenic) activity"/>
    <property type="evidence" value="ECO:0007669"/>
    <property type="project" value="UniProtKB-UniRule"/>
</dbReference>
<dbReference type="Gene3D" id="1.10.287.3510">
    <property type="match status" value="1"/>
</dbReference>
<dbReference type="GO" id="GO:0048038">
    <property type="term" value="F:quinone binding"/>
    <property type="evidence" value="ECO:0007669"/>
    <property type="project" value="UniProtKB-KW"/>
</dbReference>
<reference evidence="6 7" key="1">
    <citation type="submission" date="2016-10" db="EMBL/GenBank/DDBJ databases">
        <authorList>
            <person name="de Groot N.N."/>
        </authorList>
    </citation>
    <scope>NUCLEOTIDE SEQUENCE [LARGE SCALE GENOMIC DNA]</scope>
    <source>
        <strain evidence="6 7">CGMCC 4.5739</strain>
    </source>
</reference>
<organism evidence="6 7">
    <name type="scientific">Streptomyces aidingensis</name>
    <dbReference type="NCBI Taxonomy" id="910347"/>
    <lineage>
        <taxon>Bacteria</taxon>
        <taxon>Bacillati</taxon>
        <taxon>Actinomycetota</taxon>
        <taxon>Actinomycetes</taxon>
        <taxon>Kitasatosporales</taxon>
        <taxon>Streptomycetaceae</taxon>
        <taxon>Streptomyces</taxon>
    </lineage>
</organism>
<keyword evidence="4 5" id="KW-0472">Membrane</keyword>
<comment type="subunit">
    <text evidence="5">NDH-1 is composed of 14 different subunits. Subunits NuoA, H, J, K, L, M, N constitute the membrane sector of the complex.</text>
</comment>
<evidence type="ECO:0000256" key="5">
    <source>
        <dbReference type="HAMAP-Rule" id="MF_01456"/>
    </source>
</evidence>
<keyword evidence="2 5" id="KW-0812">Transmembrane</keyword>
<dbReference type="GO" id="GO:0042773">
    <property type="term" value="P:ATP synthesis coupled electron transport"/>
    <property type="evidence" value="ECO:0007669"/>
    <property type="project" value="InterPro"/>
</dbReference>
<feature type="transmembrane region" description="Helical" evidence="5">
    <location>
        <begin position="58"/>
        <end position="85"/>
    </location>
</feature>
<dbReference type="HAMAP" id="MF_01456">
    <property type="entry name" value="NDH1_NuoK"/>
    <property type="match status" value="1"/>
</dbReference>
<dbReference type="InterPro" id="IPR039428">
    <property type="entry name" value="NUOK/Mnh_C1-like"/>
</dbReference>
<comment type="catalytic activity">
    <reaction evidence="5">
        <text>a quinone + NADH + 5 H(+)(in) = a quinol + NAD(+) + 4 H(+)(out)</text>
        <dbReference type="Rhea" id="RHEA:57888"/>
        <dbReference type="ChEBI" id="CHEBI:15378"/>
        <dbReference type="ChEBI" id="CHEBI:24646"/>
        <dbReference type="ChEBI" id="CHEBI:57540"/>
        <dbReference type="ChEBI" id="CHEBI:57945"/>
        <dbReference type="ChEBI" id="CHEBI:132124"/>
    </reaction>
</comment>
<keyword evidence="5" id="KW-0813">Transport</keyword>
<dbReference type="EC" id="7.1.1.-" evidence="5"/>
<evidence type="ECO:0000313" key="6">
    <source>
        <dbReference type="EMBL" id="SFB95493.1"/>
    </source>
</evidence>
<sequence length="101" mass="10447">MTLELVLLPAAGLFSLGLYGALSQQSIVMIMMGIELMIGGLITAAAGFWHFLAPTAPAGQVLVVAAVVAMAVEMAMGFAVTTAVYRADRVDMADMAGELRG</sequence>
<feature type="transmembrane region" description="Helical" evidence="5">
    <location>
        <begin position="6"/>
        <end position="22"/>
    </location>
</feature>
<feature type="transmembrane region" description="Helical" evidence="5">
    <location>
        <begin position="34"/>
        <end position="52"/>
    </location>
</feature>
<dbReference type="GO" id="GO:0005886">
    <property type="term" value="C:plasma membrane"/>
    <property type="evidence" value="ECO:0007669"/>
    <property type="project" value="UniProtKB-SubCell"/>
</dbReference>
<evidence type="ECO:0000313" key="7">
    <source>
        <dbReference type="Proteomes" id="UP000199207"/>
    </source>
</evidence>
<dbReference type="Pfam" id="PF00420">
    <property type="entry name" value="Oxidored_q2"/>
    <property type="match status" value="1"/>
</dbReference>
<keyword evidence="3 5" id="KW-1133">Transmembrane helix</keyword>
<evidence type="ECO:0000256" key="4">
    <source>
        <dbReference type="ARBA" id="ARBA00023136"/>
    </source>
</evidence>
<dbReference type="EMBL" id="FOLM01000001">
    <property type="protein sequence ID" value="SFB95493.1"/>
    <property type="molecule type" value="Genomic_DNA"/>
</dbReference>
<evidence type="ECO:0000256" key="2">
    <source>
        <dbReference type="ARBA" id="ARBA00022692"/>
    </source>
</evidence>
<gene>
    <name evidence="5" type="primary">nuoK</name>
    <name evidence="6" type="ORF">SAMN05421773_101636</name>
</gene>
<accession>A0A1I1FED3</accession>
<keyword evidence="7" id="KW-1185">Reference proteome</keyword>
<dbReference type="STRING" id="910347.SAMN05421773_101636"/>
<comment type="subcellular location">
    <subcellularLocation>
        <location evidence="5">Cell membrane</location>
        <topology evidence="5">Multi-pass membrane protein</topology>
    </subcellularLocation>
    <subcellularLocation>
        <location evidence="1">Membrane</location>
        <topology evidence="1">Multi-pass membrane protein</topology>
    </subcellularLocation>
</comment>